<organism evidence="1 2">
    <name type="scientific">Aquella oligotrophica</name>
    <dbReference type="NCBI Taxonomy" id="2067065"/>
    <lineage>
        <taxon>Bacteria</taxon>
        <taxon>Pseudomonadati</taxon>
        <taxon>Pseudomonadota</taxon>
        <taxon>Betaproteobacteria</taxon>
        <taxon>Neisseriales</taxon>
        <taxon>Neisseriaceae</taxon>
        <taxon>Aquella</taxon>
    </lineage>
</organism>
<proteinExistence type="predicted"/>
<evidence type="ECO:0008006" key="3">
    <source>
        <dbReference type="Google" id="ProtNLM"/>
    </source>
</evidence>
<dbReference type="KEGG" id="nba:CUN60_00960"/>
<dbReference type="OrthoDB" id="9796641at2"/>
<dbReference type="Proteomes" id="UP000236655">
    <property type="component" value="Chromosome"/>
</dbReference>
<protein>
    <recommendedName>
        <fullName evidence="3">BrnA antitoxin of type II toxin-antitoxin system</fullName>
    </recommendedName>
</protein>
<dbReference type="InterPro" id="IPR025528">
    <property type="entry name" value="BrnA_antitoxin"/>
</dbReference>
<evidence type="ECO:0000313" key="1">
    <source>
        <dbReference type="EMBL" id="AUR50929.1"/>
    </source>
</evidence>
<dbReference type="AlphaFoldDB" id="A0A2I7N399"/>
<name>A0A2I7N399_9NEIS</name>
<gene>
    <name evidence="1" type="ORF">CUN60_00960</name>
</gene>
<dbReference type="Pfam" id="PF14384">
    <property type="entry name" value="BrnA_antitoxin"/>
    <property type="match status" value="1"/>
</dbReference>
<keyword evidence="2" id="KW-1185">Reference proteome</keyword>
<accession>A0A2I7N399</accession>
<evidence type="ECO:0000313" key="2">
    <source>
        <dbReference type="Proteomes" id="UP000236655"/>
    </source>
</evidence>
<dbReference type="EMBL" id="CP024847">
    <property type="protein sequence ID" value="AUR50929.1"/>
    <property type="molecule type" value="Genomic_DNA"/>
</dbReference>
<dbReference type="RefSeq" id="WP_102950229.1">
    <property type="nucleotide sequence ID" value="NZ_CP024847.1"/>
</dbReference>
<reference evidence="2" key="1">
    <citation type="submission" date="2017-11" db="EMBL/GenBank/DDBJ databases">
        <authorList>
            <person name="Chan K.G."/>
            <person name="Lee L.S."/>
        </authorList>
    </citation>
    <scope>NUCLEOTIDE SEQUENCE [LARGE SCALE GENOMIC DNA]</scope>
    <source>
        <strain evidence="2">DSM 100970</strain>
    </source>
</reference>
<sequence length="111" mass="13408">MRKLNKKELAELEALKNIKDEEIDYSDIPEVSNRDSFKRVSNKQFNKFINSMLPFDEFMELMESNEPEMVSVNIRLNREVVDFFKQHSKKYQVKINEALLMLVHQYKRLKH</sequence>